<dbReference type="RefSeq" id="WP_126232244.1">
    <property type="nucleotide sequence ID" value="NZ_PRBV01000005.1"/>
</dbReference>
<sequence length="193" mass="22160">MIKDIPTINKMSKDEVFVNGEPMNCITLMGKDDETPNLLIIPKTKLDYISTYYALRGFYSVVSDKFGNANTKSFRETKSDCILETDDSSHDMLPIGSSFVIGLDKVKSLTSEADKVRFLPLEDGIKVLNRQGEDILTPMHDLEDDLRFLLQYEHLIIYIGGEIGLYENELIKVLVQEKDEKYYLYLEEKAKEE</sequence>
<dbReference type="Proteomes" id="UP000288507">
    <property type="component" value="Unassembled WGS sequence"/>
</dbReference>
<accession>A0A431EEK7</accession>
<reference evidence="1 2" key="1">
    <citation type="journal article" date="2019" name="Appl. Environ. Microbiol.">
        <title>Population genetics and characterization of Campylobacter jejuni isolates in western jackdaws and game birds in Finland.</title>
        <authorList>
            <person name="Kovanen S."/>
            <person name="Rossi M."/>
            <person name="Pohja-Mykra M."/>
            <person name="Nieminen T."/>
            <person name="Raunio-Saarnisto M."/>
            <person name="Sauvala M."/>
            <person name="Fredriksson-Ahomaa M."/>
            <person name="Hanninen M.L."/>
            <person name="Kivisto R."/>
        </authorList>
    </citation>
    <scope>NUCLEOTIDE SEQUENCE [LARGE SCALE GENOMIC DNA]</scope>
    <source>
        <strain evidence="1 2">CB313</strain>
    </source>
</reference>
<protein>
    <submittedName>
        <fullName evidence="1">Uncharacterized protein</fullName>
    </submittedName>
</protein>
<evidence type="ECO:0000313" key="1">
    <source>
        <dbReference type="EMBL" id="RTJ79673.1"/>
    </source>
</evidence>
<gene>
    <name evidence="1" type="ORF">C3H57_04685</name>
</gene>
<proteinExistence type="predicted"/>
<evidence type="ECO:0000313" key="2">
    <source>
        <dbReference type="Proteomes" id="UP000288507"/>
    </source>
</evidence>
<comment type="caution">
    <text evidence="1">The sequence shown here is derived from an EMBL/GenBank/DDBJ whole genome shotgun (WGS) entry which is preliminary data.</text>
</comment>
<dbReference type="EMBL" id="PRBV01000005">
    <property type="protein sequence ID" value="RTJ79673.1"/>
    <property type="molecule type" value="Genomic_DNA"/>
</dbReference>
<organism evidence="1 2">
    <name type="scientific">Campylobacter jejuni</name>
    <dbReference type="NCBI Taxonomy" id="197"/>
    <lineage>
        <taxon>Bacteria</taxon>
        <taxon>Pseudomonadati</taxon>
        <taxon>Campylobacterota</taxon>
        <taxon>Epsilonproteobacteria</taxon>
        <taxon>Campylobacterales</taxon>
        <taxon>Campylobacteraceae</taxon>
        <taxon>Campylobacter</taxon>
    </lineage>
</organism>
<name>A0A431EEK7_CAMJU</name>
<dbReference type="AlphaFoldDB" id="A0A431EEK7"/>